<accession>A0A0M3WM83</accession>
<dbReference type="GO" id="GO:0001782">
    <property type="term" value="P:B cell homeostasis"/>
    <property type="evidence" value="ECO:0007669"/>
    <property type="project" value="TreeGrafter"/>
</dbReference>
<proteinExistence type="evidence at transcript level"/>
<dbReference type="Pfam" id="PF09305">
    <property type="entry name" value="TACI-CRD2"/>
    <property type="match status" value="1"/>
</dbReference>
<dbReference type="GO" id="GO:0005886">
    <property type="term" value="C:plasma membrane"/>
    <property type="evidence" value="ECO:0007669"/>
    <property type="project" value="InterPro"/>
</dbReference>
<feature type="non-terminal residue" evidence="3">
    <location>
        <position position="1"/>
    </location>
</feature>
<dbReference type="InterPro" id="IPR022317">
    <property type="entry name" value="TNFR_13B"/>
</dbReference>
<dbReference type="InterPro" id="IPR001368">
    <property type="entry name" value="TNFR/NGFR_Cys_rich_reg"/>
</dbReference>
<keyword evidence="1" id="KW-1133">Transmembrane helix</keyword>
<dbReference type="SUPFAM" id="SSF57586">
    <property type="entry name" value="TNF receptor-like"/>
    <property type="match status" value="1"/>
</dbReference>
<dbReference type="AlphaFoldDB" id="A0A0M3WM83"/>
<evidence type="ECO:0000256" key="1">
    <source>
        <dbReference type="SAM" id="Phobius"/>
    </source>
</evidence>
<dbReference type="EMBL" id="KP196342">
    <property type="protein sequence ID" value="AKL90475.1"/>
    <property type="molecule type" value="mRNA"/>
</dbReference>
<reference evidence="3" key="1">
    <citation type="journal article" date="2015" name="Curr. Biol.">
        <title>African Lungfish Reveal the Evolutionary Origins of Organized Mucosal Lymphoid Tissue in Vertebrates.</title>
        <authorList>
            <person name="Tacchi L."/>
            <person name="Larragoite E.T."/>
            <person name="Munoz P."/>
            <person name="Amemiya C.T."/>
            <person name="Salinas I."/>
        </authorList>
    </citation>
    <scope>NUCLEOTIDE SEQUENCE</scope>
</reference>
<evidence type="ECO:0000259" key="2">
    <source>
        <dbReference type="PROSITE" id="PS00652"/>
    </source>
</evidence>
<dbReference type="PANTHER" id="PTHR15511:SF2">
    <property type="entry name" value="TUMOR NECROSIS FACTOR RECEPTOR SUPERFAMILY MEMBER 13B"/>
    <property type="match status" value="1"/>
</dbReference>
<feature type="domain" description="TNFR-Cys" evidence="2">
    <location>
        <begin position="6"/>
        <end position="43"/>
    </location>
</feature>
<dbReference type="Gene3D" id="4.10.1290.10">
    <property type="entry name" value="Tumor necrosis factor receptor superfamily"/>
    <property type="match status" value="2"/>
</dbReference>
<sequence length="126" mass="14232">DMKGVCPEDEYRDGLLRQCIPCKEMCDRYVRKACITFCDSVKCNQVPGFHYDRLLRQCFNCSDLCGQHPRQCSSTCNKITVTTSSLKDAMAPNPSNSNQYHMVVTCSLLGLCIIFCVLLVVLAYLM</sequence>
<keyword evidence="1" id="KW-0812">Transmembrane</keyword>
<feature type="non-terminal residue" evidence="3">
    <location>
        <position position="126"/>
    </location>
</feature>
<dbReference type="InterPro" id="IPR015384">
    <property type="entry name" value="TACI_Cys-rich-dom"/>
</dbReference>
<organism evidence="3">
    <name type="scientific">Protopterus dolloi</name>
    <name type="common">Slender lungfish</name>
    <dbReference type="NCBI Taxonomy" id="27779"/>
    <lineage>
        <taxon>Eukaryota</taxon>
        <taxon>Metazoa</taxon>
        <taxon>Chordata</taxon>
        <taxon>Craniata</taxon>
        <taxon>Vertebrata</taxon>
        <taxon>Euteleostomi</taxon>
        <taxon>Dipnomorpha</taxon>
        <taxon>Ceratodontiformes</taxon>
        <taxon>Lepidosirenoidei</taxon>
        <taxon>Protopteridae</taxon>
        <taxon>Protopterus</taxon>
    </lineage>
</organism>
<name>A0A0M3WM83_PRODO</name>
<dbReference type="PANTHER" id="PTHR15511">
    <property type="entry name" value="TUMOR NECROSIS FACTOR RECEPTOR SUPERFAMILY MEMBER 13B"/>
    <property type="match status" value="1"/>
</dbReference>
<dbReference type="GO" id="GO:0002244">
    <property type="term" value="P:hematopoietic progenitor cell differentiation"/>
    <property type="evidence" value="ECO:0007669"/>
    <property type="project" value="TreeGrafter"/>
</dbReference>
<evidence type="ECO:0000313" key="3">
    <source>
        <dbReference type="EMBL" id="AKL90475.1"/>
    </source>
</evidence>
<protein>
    <submittedName>
        <fullName evidence="3">TNFRSF13B</fullName>
    </submittedName>
</protein>
<dbReference type="GO" id="GO:0030889">
    <property type="term" value="P:negative regulation of B cell proliferation"/>
    <property type="evidence" value="ECO:0007669"/>
    <property type="project" value="TreeGrafter"/>
</dbReference>
<dbReference type="PROSITE" id="PS00652">
    <property type="entry name" value="TNFR_NGFR_1"/>
    <property type="match status" value="1"/>
</dbReference>
<feature type="transmembrane region" description="Helical" evidence="1">
    <location>
        <begin position="100"/>
        <end position="125"/>
    </location>
</feature>
<keyword evidence="1" id="KW-0472">Membrane</keyword>